<evidence type="ECO:0000256" key="6">
    <source>
        <dbReference type="ARBA" id="ARBA00022833"/>
    </source>
</evidence>
<keyword evidence="9" id="KW-0030">Aminoacyl-tRNA synthetase</keyword>
<evidence type="ECO:0000256" key="3">
    <source>
        <dbReference type="ARBA" id="ARBA00022598"/>
    </source>
</evidence>
<dbReference type="Proteomes" id="UP001075354">
    <property type="component" value="Chromosome 13"/>
</dbReference>
<dbReference type="AlphaFoldDB" id="A0AAV7X526"/>
<protein>
    <recommendedName>
        <fullName evidence="11">Cysteine--tRNA ligase, cytoplasmic</fullName>
        <ecNumber evidence="2">6.1.1.16</ecNumber>
    </recommendedName>
    <alternativeName>
        <fullName evidence="10">Cysteinyl-tRNA synthetase</fullName>
    </alternativeName>
</protein>
<feature type="region of interest" description="Disordered" evidence="13">
    <location>
        <begin position="737"/>
        <end position="769"/>
    </location>
</feature>
<dbReference type="InterPro" id="IPR009080">
    <property type="entry name" value="tRNAsynth_Ia_anticodon-bd"/>
</dbReference>
<keyword evidence="4" id="KW-0479">Metal-binding</keyword>
<evidence type="ECO:0000256" key="11">
    <source>
        <dbReference type="ARBA" id="ARBA00039362"/>
    </source>
</evidence>
<dbReference type="Pfam" id="PF01406">
    <property type="entry name" value="tRNA-synt_1e"/>
    <property type="match status" value="1"/>
</dbReference>
<evidence type="ECO:0000256" key="1">
    <source>
        <dbReference type="ARBA" id="ARBA00001947"/>
    </source>
</evidence>
<feature type="domain" description="tRNA synthetases class I catalytic" evidence="14">
    <location>
        <begin position="94"/>
        <end position="500"/>
    </location>
</feature>
<dbReference type="PRINTS" id="PR00983">
    <property type="entry name" value="TRNASYNTHCYS"/>
</dbReference>
<evidence type="ECO:0000313" key="16">
    <source>
        <dbReference type="Proteomes" id="UP001075354"/>
    </source>
</evidence>
<dbReference type="PANTHER" id="PTHR10890">
    <property type="entry name" value="CYSTEINYL-TRNA SYNTHETASE"/>
    <property type="match status" value="1"/>
</dbReference>
<dbReference type="FunFam" id="1.20.120.1910:FF:000005">
    <property type="entry name" value="Cysteine-tRNA ligase, putative"/>
    <property type="match status" value="1"/>
</dbReference>
<keyword evidence="5" id="KW-0547">Nucleotide-binding</keyword>
<dbReference type="GO" id="GO:0046872">
    <property type="term" value="F:metal ion binding"/>
    <property type="evidence" value="ECO:0007669"/>
    <property type="project" value="UniProtKB-KW"/>
</dbReference>
<keyword evidence="6" id="KW-0862">Zinc</keyword>
<evidence type="ECO:0000259" key="14">
    <source>
        <dbReference type="Pfam" id="PF01406"/>
    </source>
</evidence>
<evidence type="ECO:0000256" key="12">
    <source>
        <dbReference type="SAM" id="Coils"/>
    </source>
</evidence>
<dbReference type="GO" id="GO:0005524">
    <property type="term" value="F:ATP binding"/>
    <property type="evidence" value="ECO:0007669"/>
    <property type="project" value="UniProtKB-KW"/>
</dbReference>
<dbReference type="NCBIfam" id="TIGR00435">
    <property type="entry name" value="cysS"/>
    <property type="match status" value="1"/>
</dbReference>
<feature type="coiled-coil region" evidence="12">
    <location>
        <begin position="698"/>
        <end position="732"/>
    </location>
</feature>
<dbReference type="EC" id="6.1.1.16" evidence="2"/>
<comment type="cofactor">
    <cofactor evidence="1">
        <name>Zn(2+)</name>
        <dbReference type="ChEBI" id="CHEBI:29105"/>
    </cofactor>
</comment>
<dbReference type="InterPro" id="IPR015803">
    <property type="entry name" value="Cys-tRNA-ligase"/>
</dbReference>
<dbReference type="SUPFAM" id="SSF52374">
    <property type="entry name" value="Nucleotidylyl transferase"/>
    <property type="match status" value="1"/>
</dbReference>
<dbReference type="PANTHER" id="PTHR10890:SF3">
    <property type="entry name" value="CYSTEINE--TRNA LIGASE, CYTOPLASMIC"/>
    <property type="match status" value="1"/>
</dbReference>
<evidence type="ECO:0000256" key="7">
    <source>
        <dbReference type="ARBA" id="ARBA00022840"/>
    </source>
</evidence>
<evidence type="ECO:0000256" key="13">
    <source>
        <dbReference type="SAM" id="MobiDB-lite"/>
    </source>
</evidence>
<dbReference type="GO" id="GO:0005737">
    <property type="term" value="C:cytoplasm"/>
    <property type="evidence" value="ECO:0007669"/>
    <property type="project" value="TreeGrafter"/>
</dbReference>
<evidence type="ECO:0000256" key="9">
    <source>
        <dbReference type="ARBA" id="ARBA00023146"/>
    </source>
</evidence>
<keyword evidence="3" id="KW-0436">Ligase</keyword>
<dbReference type="SUPFAM" id="SSF47323">
    <property type="entry name" value="Anticodon-binding domain of a subclass of class I aminoacyl-tRNA synthetases"/>
    <property type="match status" value="1"/>
</dbReference>
<evidence type="ECO:0000256" key="4">
    <source>
        <dbReference type="ARBA" id="ARBA00022723"/>
    </source>
</evidence>
<dbReference type="EMBL" id="JAPTSV010000013">
    <property type="protein sequence ID" value="KAJ1521008.1"/>
    <property type="molecule type" value="Genomic_DNA"/>
</dbReference>
<sequence length="795" mass="90576">MKVTLRLLLSVFSSASRRSRFTSVLTGRWPPSCSHVCPSPIILVSSSTQTARFLLRMSMAKRTQPKWEPPSRAETPVLKLYNSLTRQKEEFIPQAGRRVTWYSCGPTVYDASHMGHARSYISFDIMRRVLSDYFKYDVSYIMNITDIDDKIIKRARQQHLFEQYLKEGRKLPQILEDVDSVIKRLKETIQNTVDPDKKNMLDQMLSKVELAMSEVESAVKSADQNKIMSSQELLLNVAKDPLSDWLDGFLGSSVSDNSIFSSLPRFWESEYHKDMDALNVLRPHALTRVSEYVPEIVDFIQKIIEKGMAYESNGSVYFDVVKFDSQKNHHYAKLVPEAFGDEKQLQEGEGDLSGGKDKASEKRSATDFALWKKSKSGEPSWDSPWGKGRPGWHIECSVMASAILGSSIDIHTGGVDLKFPHHDNELAQSEAYFDNDNWIRYFLHSGHLTISGCKMSKSLKNFVTIQDALKKHSSRQLRFAFLLHSWKDTLDYSDNTMEIAITYEKMLNEFFLNVKDLTRNVGQQTTLDSFQKWGNKELELNQKFMEAKDAVHSCLCDNIDTAGALKTIRDLVSTCNLYLGDKTTDFSPNALLLRDIASYITSLVRTFGALPSDSSIGFPLSSTESSGFDMEETVMPYVRILAEFRDGVRTRARETKDVDILKQCDNLRDDILPNVGVRLEDREVPPARVKLVDRETLLKEREAKEKAEEAKIAEKERKKQELAQAAALKEAKRRIPPSELFLQETDKYSKFDENGLPTHDAEGKEISKGQQKKLQKLQLAQAKLYEEYVASQKSS</sequence>
<dbReference type="GO" id="GO:0004817">
    <property type="term" value="F:cysteine-tRNA ligase activity"/>
    <property type="evidence" value="ECO:0007669"/>
    <property type="project" value="UniProtKB-EC"/>
</dbReference>
<evidence type="ECO:0000256" key="10">
    <source>
        <dbReference type="ARBA" id="ARBA00031499"/>
    </source>
</evidence>
<reference evidence="15" key="1">
    <citation type="submission" date="2022-12" db="EMBL/GenBank/DDBJ databases">
        <title>Chromosome-level genome assembly of the bean flower thrips Megalurothrips usitatus.</title>
        <authorList>
            <person name="Ma L."/>
            <person name="Liu Q."/>
            <person name="Li H."/>
            <person name="Cai W."/>
        </authorList>
    </citation>
    <scope>NUCLEOTIDE SEQUENCE</scope>
    <source>
        <strain evidence="15">Cailab_2022a</strain>
    </source>
</reference>
<dbReference type="GO" id="GO:0006423">
    <property type="term" value="P:cysteinyl-tRNA aminoacylation"/>
    <property type="evidence" value="ECO:0007669"/>
    <property type="project" value="InterPro"/>
</dbReference>
<dbReference type="CDD" id="cd00672">
    <property type="entry name" value="CysRS_core"/>
    <property type="match status" value="1"/>
</dbReference>
<accession>A0AAV7X526</accession>
<dbReference type="HAMAP" id="MF_00041">
    <property type="entry name" value="Cys_tRNA_synth"/>
    <property type="match status" value="1"/>
</dbReference>
<dbReference type="InterPro" id="IPR014729">
    <property type="entry name" value="Rossmann-like_a/b/a_fold"/>
</dbReference>
<evidence type="ECO:0000256" key="2">
    <source>
        <dbReference type="ARBA" id="ARBA00012832"/>
    </source>
</evidence>
<proteinExistence type="inferred from homology"/>
<name>A0AAV7X526_9NEOP</name>
<keyword evidence="7" id="KW-0067">ATP-binding</keyword>
<evidence type="ECO:0000256" key="5">
    <source>
        <dbReference type="ARBA" id="ARBA00022741"/>
    </source>
</evidence>
<organism evidence="15 16">
    <name type="scientific">Megalurothrips usitatus</name>
    <name type="common">bean blossom thrips</name>
    <dbReference type="NCBI Taxonomy" id="439358"/>
    <lineage>
        <taxon>Eukaryota</taxon>
        <taxon>Metazoa</taxon>
        <taxon>Ecdysozoa</taxon>
        <taxon>Arthropoda</taxon>
        <taxon>Hexapoda</taxon>
        <taxon>Insecta</taxon>
        <taxon>Pterygota</taxon>
        <taxon>Neoptera</taxon>
        <taxon>Paraneoptera</taxon>
        <taxon>Thysanoptera</taxon>
        <taxon>Terebrantia</taxon>
        <taxon>Thripoidea</taxon>
        <taxon>Thripidae</taxon>
        <taxon>Megalurothrips</taxon>
    </lineage>
</organism>
<evidence type="ECO:0000256" key="8">
    <source>
        <dbReference type="ARBA" id="ARBA00022917"/>
    </source>
</evidence>
<dbReference type="Gene3D" id="3.40.50.620">
    <property type="entry name" value="HUPs"/>
    <property type="match status" value="1"/>
</dbReference>
<keyword evidence="12" id="KW-0175">Coiled coil</keyword>
<keyword evidence="8" id="KW-0648">Protein biosynthesis</keyword>
<keyword evidence="16" id="KW-1185">Reference proteome</keyword>
<dbReference type="InterPro" id="IPR024909">
    <property type="entry name" value="Cys-tRNA/MSH_ligase"/>
</dbReference>
<evidence type="ECO:0000313" key="15">
    <source>
        <dbReference type="EMBL" id="KAJ1521008.1"/>
    </source>
</evidence>
<dbReference type="InterPro" id="IPR032678">
    <property type="entry name" value="tRNA-synt_1_cat_dom"/>
</dbReference>
<gene>
    <name evidence="15" type="ORF">ONE63_002721</name>
</gene>
<feature type="compositionally biased region" description="Basic and acidic residues" evidence="13">
    <location>
        <begin position="744"/>
        <end position="767"/>
    </location>
</feature>
<comment type="caution">
    <text evidence="15">The sequence shown here is derived from an EMBL/GenBank/DDBJ whole genome shotgun (WGS) entry which is preliminary data.</text>
</comment>